<reference evidence="2 3" key="1">
    <citation type="submission" date="2017-09" db="EMBL/GenBank/DDBJ databases">
        <title>Complete genome sequence of Verrucomicrobial strain HZ-65, isolated from freshwater.</title>
        <authorList>
            <person name="Choi A."/>
        </authorList>
    </citation>
    <scope>NUCLEOTIDE SEQUENCE [LARGE SCALE GENOMIC DNA]</scope>
    <source>
        <strain evidence="2 3">HZ-65</strain>
    </source>
</reference>
<feature type="transmembrane region" description="Helical" evidence="1">
    <location>
        <begin position="29"/>
        <end position="52"/>
    </location>
</feature>
<evidence type="ECO:0000256" key="1">
    <source>
        <dbReference type="SAM" id="Phobius"/>
    </source>
</evidence>
<accession>A0A290QAG7</accession>
<protein>
    <submittedName>
        <fullName evidence="2">Uncharacterized protein</fullName>
    </submittedName>
</protein>
<keyword evidence="1" id="KW-0472">Membrane</keyword>
<gene>
    <name evidence="2" type="ORF">CMV30_17035</name>
</gene>
<feature type="transmembrane region" description="Helical" evidence="1">
    <location>
        <begin position="84"/>
        <end position="106"/>
    </location>
</feature>
<sequence length="145" mass="15950">MESTVNPEQAHTHTLKPCASLCCCKRCLLFANFAIASAMAVTVPVFLSWLAARMQLGHAPRPAVDAPTQLHGFAAFVHDASGSLLPAMFGLFFAASSVTFMWGFFLPKSHSKRAFSRLIISLLAFAASLLLTYWDPGQVFKWWLN</sequence>
<keyword evidence="3" id="KW-1185">Reference proteome</keyword>
<name>A0A290QAG7_9BACT</name>
<keyword evidence="1" id="KW-1133">Transmembrane helix</keyword>
<dbReference type="EMBL" id="CP023344">
    <property type="protein sequence ID" value="ATC65514.1"/>
    <property type="molecule type" value="Genomic_DNA"/>
</dbReference>
<dbReference type="AlphaFoldDB" id="A0A290QAG7"/>
<feature type="transmembrane region" description="Helical" evidence="1">
    <location>
        <begin position="118"/>
        <end position="134"/>
    </location>
</feature>
<dbReference type="Proteomes" id="UP000217265">
    <property type="component" value="Chromosome"/>
</dbReference>
<dbReference type="RefSeq" id="WP_096057143.1">
    <property type="nucleotide sequence ID" value="NZ_CP023344.1"/>
</dbReference>
<organism evidence="2 3">
    <name type="scientific">Nibricoccus aquaticus</name>
    <dbReference type="NCBI Taxonomy" id="2576891"/>
    <lineage>
        <taxon>Bacteria</taxon>
        <taxon>Pseudomonadati</taxon>
        <taxon>Verrucomicrobiota</taxon>
        <taxon>Opitutia</taxon>
        <taxon>Opitutales</taxon>
        <taxon>Opitutaceae</taxon>
        <taxon>Nibricoccus</taxon>
    </lineage>
</organism>
<dbReference type="KEGG" id="vbh:CMV30_17035"/>
<keyword evidence="1" id="KW-0812">Transmembrane</keyword>
<evidence type="ECO:0000313" key="3">
    <source>
        <dbReference type="Proteomes" id="UP000217265"/>
    </source>
</evidence>
<evidence type="ECO:0000313" key="2">
    <source>
        <dbReference type="EMBL" id="ATC65514.1"/>
    </source>
</evidence>
<proteinExistence type="predicted"/>